<accession>S8CTX8</accession>
<evidence type="ECO:0000256" key="5">
    <source>
        <dbReference type="SAM" id="MobiDB-lite"/>
    </source>
</evidence>
<proteinExistence type="predicted"/>
<keyword evidence="4" id="KW-0175">Coiled coil</keyword>
<dbReference type="Proteomes" id="UP000015453">
    <property type="component" value="Unassembled WGS sequence"/>
</dbReference>
<feature type="coiled-coil region" evidence="4">
    <location>
        <begin position="101"/>
        <end position="135"/>
    </location>
</feature>
<keyword evidence="2" id="KW-0863">Zinc-finger</keyword>
<evidence type="ECO:0000256" key="2">
    <source>
        <dbReference type="ARBA" id="ARBA00022771"/>
    </source>
</evidence>
<evidence type="ECO:0000256" key="4">
    <source>
        <dbReference type="SAM" id="Coils"/>
    </source>
</evidence>
<dbReference type="PANTHER" id="PTHR42647:SF71">
    <property type="entry name" value="E3 UBIQUITIN-PROTEIN LIGASE BOI"/>
    <property type="match status" value="1"/>
</dbReference>
<dbReference type="OrthoDB" id="1711136at2759"/>
<dbReference type="InterPro" id="IPR013083">
    <property type="entry name" value="Znf_RING/FYVE/PHD"/>
</dbReference>
<reference evidence="6 7" key="1">
    <citation type="journal article" date="2013" name="BMC Genomics">
        <title>The miniature genome of a carnivorous plant Genlisea aurea contains a low number of genes and short non-coding sequences.</title>
        <authorList>
            <person name="Leushkin E.V."/>
            <person name="Sutormin R.A."/>
            <person name="Nabieva E.R."/>
            <person name="Penin A.A."/>
            <person name="Kondrashov A.S."/>
            <person name="Logacheva M.D."/>
        </authorList>
    </citation>
    <scope>NUCLEOTIDE SEQUENCE [LARGE SCALE GENOMIC DNA]</scope>
</reference>
<keyword evidence="7" id="KW-1185">Reference proteome</keyword>
<keyword evidence="1" id="KW-0479">Metal-binding</keyword>
<gene>
    <name evidence="6" type="ORF">M569_04019</name>
</gene>
<dbReference type="Pfam" id="PF13920">
    <property type="entry name" value="zf-C3HC4_3"/>
    <property type="match status" value="1"/>
</dbReference>
<dbReference type="AlphaFoldDB" id="S8CTX8"/>
<sequence length="234" mass="26858">MAVENMCFGSFTQDCIMRSGGFGCADQQDEPQNHLAATCFSCGLPLDIEHSVHCELEKQRMEMDWFLQMENQRLRSAIVGEGRRQRAMIMREYESKLKIVMVQKDEQLAAANDRLKELQNSLQVWEMEARAWKKKATEKEAYICHLRNRLNGPQQGEMVSSSSSSSSSQMRREEEPAAMMMMACKVCRSRSMCFVFFPCRHFCCCSYCETLLGHCPVCGTLKETSLEILVEVKQ</sequence>
<evidence type="ECO:0000256" key="1">
    <source>
        <dbReference type="ARBA" id="ARBA00022723"/>
    </source>
</evidence>
<dbReference type="GO" id="GO:0008270">
    <property type="term" value="F:zinc ion binding"/>
    <property type="evidence" value="ECO:0007669"/>
    <property type="project" value="UniProtKB-KW"/>
</dbReference>
<evidence type="ECO:0000256" key="3">
    <source>
        <dbReference type="ARBA" id="ARBA00022833"/>
    </source>
</evidence>
<evidence type="ECO:0000313" key="7">
    <source>
        <dbReference type="Proteomes" id="UP000015453"/>
    </source>
</evidence>
<dbReference type="PANTHER" id="PTHR42647">
    <property type="entry name" value="SBP (S-RIBONUCLEASE BINDING PROTEIN) FAMILY PROTEIN"/>
    <property type="match status" value="1"/>
</dbReference>
<dbReference type="EMBL" id="AUSU01001558">
    <property type="protein sequence ID" value="EPS70749.1"/>
    <property type="molecule type" value="Genomic_DNA"/>
</dbReference>
<comment type="caution">
    <text evidence="6">The sequence shown here is derived from an EMBL/GenBank/DDBJ whole genome shotgun (WGS) entry which is preliminary data.</text>
</comment>
<evidence type="ECO:0000313" key="6">
    <source>
        <dbReference type="EMBL" id="EPS70749.1"/>
    </source>
</evidence>
<organism evidence="6 7">
    <name type="scientific">Genlisea aurea</name>
    <dbReference type="NCBI Taxonomy" id="192259"/>
    <lineage>
        <taxon>Eukaryota</taxon>
        <taxon>Viridiplantae</taxon>
        <taxon>Streptophyta</taxon>
        <taxon>Embryophyta</taxon>
        <taxon>Tracheophyta</taxon>
        <taxon>Spermatophyta</taxon>
        <taxon>Magnoliopsida</taxon>
        <taxon>eudicotyledons</taxon>
        <taxon>Gunneridae</taxon>
        <taxon>Pentapetalae</taxon>
        <taxon>asterids</taxon>
        <taxon>lamiids</taxon>
        <taxon>Lamiales</taxon>
        <taxon>Lentibulariaceae</taxon>
        <taxon>Genlisea</taxon>
    </lineage>
</organism>
<protein>
    <recommendedName>
        <fullName evidence="8">RING-type domain-containing protein</fullName>
    </recommendedName>
</protein>
<name>S8CTX8_9LAMI</name>
<keyword evidence="3" id="KW-0862">Zinc</keyword>
<evidence type="ECO:0008006" key="8">
    <source>
        <dbReference type="Google" id="ProtNLM"/>
    </source>
</evidence>
<feature type="region of interest" description="Disordered" evidence="5">
    <location>
        <begin position="153"/>
        <end position="172"/>
    </location>
</feature>
<dbReference type="PIRSF" id="PIRSF036836">
    <property type="entry name" value="RNase_bind_SBP1"/>
    <property type="match status" value="1"/>
</dbReference>
<dbReference type="GO" id="GO:0004842">
    <property type="term" value="F:ubiquitin-protein transferase activity"/>
    <property type="evidence" value="ECO:0007669"/>
    <property type="project" value="TreeGrafter"/>
</dbReference>
<dbReference type="Gene3D" id="3.30.40.10">
    <property type="entry name" value="Zinc/RING finger domain, C3HC4 (zinc finger)"/>
    <property type="match status" value="1"/>
</dbReference>